<dbReference type="InterPro" id="IPR000843">
    <property type="entry name" value="HTH_LacI"/>
</dbReference>
<dbReference type="InterPro" id="IPR028082">
    <property type="entry name" value="Peripla_BP_I"/>
</dbReference>
<dbReference type="PROSITE" id="PS50932">
    <property type="entry name" value="HTH_LACI_2"/>
    <property type="match status" value="1"/>
</dbReference>
<feature type="domain" description="HTH lacI-type" evidence="4">
    <location>
        <begin position="3"/>
        <end position="57"/>
    </location>
</feature>
<dbReference type="EMBL" id="BAAANY010000009">
    <property type="protein sequence ID" value="GAA1674972.1"/>
    <property type="molecule type" value="Genomic_DNA"/>
</dbReference>
<keyword evidence="2 5" id="KW-0238">DNA-binding</keyword>
<evidence type="ECO:0000256" key="1">
    <source>
        <dbReference type="ARBA" id="ARBA00023015"/>
    </source>
</evidence>
<comment type="caution">
    <text evidence="5">The sequence shown here is derived from an EMBL/GenBank/DDBJ whole genome shotgun (WGS) entry which is preliminary data.</text>
</comment>
<accession>A0ABN2GQ29</accession>
<keyword evidence="3" id="KW-0804">Transcription</keyword>
<protein>
    <submittedName>
        <fullName evidence="5">LacI family DNA-binding transcriptional regulator</fullName>
    </submittedName>
</protein>
<dbReference type="RefSeq" id="WP_344310062.1">
    <property type="nucleotide sequence ID" value="NZ_BAAANY010000009.1"/>
</dbReference>
<keyword evidence="6" id="KW-1185">Reference proteome</keyword>
<name>A0ABN2GQ29_9ACTN</name>
<dbReference type="PANTHER" id="PTHR30146:SF153">
    <property type="entry name" value="LACTOSE OPERON REPRESSOR"/>
    <property type="match status" value="1"/>
</dbReference>
<dbReference type="Gene3D" id="1.10.260.40">
    <property type="entry name" value="lambda repressor-like DNA-binding domains"/>
    <property type="match status" value="1"/>
</dbReference>
<dbReference type="Gene3D" id="3.40.50.2300">
    <property type="match status" value="2"/>
</dbReference>
<dbReference type="Proteomes" id="UP001500618">
    <property type="component" value="Unassembled WGS sequence"/>
</dbReference>
<proteinExistence type="predicted"/>
<dbReference type="SMART" id="SM00354">
    <property type="entry name" value="HTH_LACI"/>
    <property type="match status" value="1"/>
</dbReference>
<keyword evidence="1" id="KW-0805">Transcription regulation</keyword>
<dbReference type="Pfam" id="PF00356">
    <property type="entry name" value="LacI"/>
    <property type="match status" value="1"/>
</dbReference>
<evidence type="ECO:0000259" key="4">
    <source>
        <dbReference type="PROSITE" id="PS50932"/>
    </source>
</evidence>
<dbReference type="SUPFAM" id="SSF53822">
    <property type="entry name" value="Periplasmic binding protein-like I"/>
    <property type="match status" value="1"/>
</dbReference>
<dbReference type="CDD" id="cd06267">
    <property type="entry name" value="PBP1_LacI_sugar_binding-like"/>
    <property type="match status" value="1"/>
</dbReference>
<reference evidence="5 6" key="1">
    <citation type="journal article" date="2019" name="Int. J. Syst. Evol. Microbiol.">
        <title>The Global Catalogue of Microorganisms (GCM) 10K type strain sequencing project: providing services to taxonomists for standard genome sequencing and annotation.</title>
        <authorList>
            <consortium name="The Broad Institute Genomics Platform"/>
            <consortium name="The Broad Institute Genome Sequencing Center for Infectious Disease"/>
            <person name="Wu L."/>
            <person name="Ma J."/>
        </authorList>
    </citation>
    <scope>NUCLEOTIDE SEQUENCE [LARGE SCALE GENOMIC DNA]</scope>
    <source>
        <strain evidence="5 6">JCM 14718</strain>
    </source>
</reference>
<dbReference type="PROSITE" id="PS00356">
    <property type="entry name" value="HTH_LACI_1"/>
    <property type="match status" value="1"/>
</dbReference>
<dbReference type="PANTHER" id="PTHR30146">
    <property type="entry name" value="LACI-RELATED TRANSCRIPTIONAL REPRESSOR"/>
    <property type="match status" value="1"/>
</dbReference>
<dbReference type="GO" id="GO:0003677">
    <property type="term" value="F:DNA binding"/>
    <property type="evidence" value="ECO:0007669"/>
    <property type="project" value="UniProtKB-KW"/>
</dbReference>
<gene>
    <name evidence="5" type="ORF">GCM10009765_25350</name>
</gene>
<dbReference type="InterPro" id="IPR046335">
    <property type="entry name" value="LacI/GalR-like_sensor"/>
</dbReference>
<dbReference type="SUPFAM" id="SSF47413">
    <property type="entry name" value="lambda repressor-like DNA-binding domains"/>
    <property type="match status" value="1"/>
</dbReference>
<dbReference type="CDD" id="cd01392">
    <property type="entry name" value="HTH_LacI"/>
    <property type="match status" value="1"/>
</dbReference>
<evidence type="ECO:0000313" key="5">
    <source>
        <dbReference type="EMBL" id="GAA1674972.1"/>
    </source>
</evidence>
<evidence type="ECO:0000313" key="6">
    <source>
        <dbReference type="Proteomes" id="UP001500618"/>
    </source>
</evidence>
<dbReference type="InterPro" id="IPR010982">
    <property type="entry name" value="Lambda_DNA-bd_dom_sf"/>
</dbReference>
<evidence type="ECO:0000256" key="3">
    <source>
        <dbReference type="ARBA" id="ARBA00023163"/>
    </source>
</evidence>
<evidence type="ECO:0000256" key="2">
    <source>
        <dbReference type="ARBA" id="ARBA00023125"/>
    </source>
</evidence>
<dbReference type="Pfam" id="PF13377">
    <property type="entry name" value="Peripla_BP_3"/>
    <property type="match status" value="1"/>
</dbReference>
<organism evidence="5 6">
    <name type="scientific">Fodinicola feengrottensis</name>
    <dbReference type="NCBI Taxonomy" id="435914"/>
    <lineage>
        <taxon>Bacteria</taxon>
        <taxon>Bacillati</taxon>
        <taxon>Actinomycetota</taxon>
        <taxon>Actinomycetes</taxon>
        <taxon>Mycobacteriales</taxon>
        <taxon>Fodinicola</taxon>
    </lineage>
</organism>
<sequence>MAVTLREVAKLAGVSVRTVSNVVNGFHHVAPQTRARVQEVLDRVGYQPNLMARTLRSGRSGMIALVVPEIDVPYFAELTRSIIGQAEAYGYTVVVDQTDGDAAREREVVLGGARAALFDGLILSPVSITVDDLRQRSGGPVVLLGEQIVDGGFDHIMIDNVAAAYEATTHLLGLGRRRIAAIGYPSGEWDGTTTMRAQGYLRALAEWDLEAPEDLLVSTRYLHRADGAAAARQLLALPEPPDALLCCNDLLALGALKVAHEQGLAVPEDLAIVGFDDIEDGRYSHPSLTTISPDKAQIAALAVERLMRRLRGEDAEPTEFVANYQLAVRASTVG</sequence>